<dbReference type="SMART" id="SM00448">
    <property type="entry name" value="REC"/>
    <property type="match status" value="1"/>
</dbReference>
<dbReference type="PROSITE" id="PS50110">
    <property type="entry name" value="RESPONSE_REGULATORY"/>
    <property type="match status" value="1"/>
</dbReference>
<evidence type="ECO:0000256" key="2">
    <source>
        <dbReference type="ARBA" id="ARBA00023012"/>
    </source>
</evidence>
<evidence type="ECO:0000313" key="5">
    <source>
        <dbReference type="EMBL" id="MFC3032751.1"/>
    </source>
</evidence>
<keyword evidence="1 3" id="KW-0597">Phosphoprotein</keyword>
<proteinExistence type="predicted"/>
<evidence type="ECO:0000259" key="4">
    <source>
        <dbReference type="PROSITE" id="PS50110"/>
    </source>
</evidence>
<evidence type="ECO:0000256" key="1">
    <source>
        <dbReference type="ARBA" id="ARBA00022553"/>
    </source>
</evidence>
<dbReference type="PANTHER" id="PTHR45339">
    <property type="entry name" value="HYBRID SIGNAL TRANSDUCTION HISTIDINE KINASE J"/>
    <property type="match status" value="1"/>
</dbReference>
<accession>A0ABV7CJK3</accession>
<feature type="domain" description="Response regulatory" evidence="4">
    <location>
        <begin position="285"/>
        <end position="401"/>
    </location>
</feature>
<dbReference type="CDD" id="cd17546">
    <property type="entry name" value="REC_hyHK_CKI1_RcsC-like"/>
    <property type="match status" value="1"/>
</dbReference>
<comment type="caution">
    <text evidence="5">The sequence shown here is derived from an EMBL/GenBank/DDBJ whole genome shotgun (WGS) entry which is preliminary data.</text>
</comment>
<dbReference type="InterPro" id="IPR001789">
    <property type="entry name" value="Sig_transdc_resp-reg_receiver"/>
</dbReference>
<sequence>MKKGDVDHGERHPKVLLICDDAQELVGVCDVISSQVSAFKTVWLLKDIHAVVASSKPPVIIMAMSQVSRAVEIYTELAQLELLNYPHENILLCENKESGVAFRCCMKGLFSDYYVYKPMYENYRLRMILHNSLMQHEKNLEVTQLREEHFGKIDDSIRQLIDDAARCGSECENSLKEVKQHLVNVFDGKEISGKLVEKFKQERIMPMLAQLEHTIEERISQLTNSLQNNRGSVKELAHILSESLDLDVRQRLARNLYDNQDEEITAESTSIKVPVETSEPVIKKRIMVVEDNDLYRDMLMKILREAGFDTNGFGNGLDAIKHLDDHTYDMILMDLFMPGIDGYNTTINIRKNTPCKDVPIVALTGNRNKEIIRKWVQKGLSGYILKPSSKDKIVQTINSLL</sequence>
<dbReference type="EMBL" id="JBHRSD010000014">
    <property type="protein sequence ID" value="MFC3032751.1"/>
    <property type="molecule type" value="Genomic_DNA"/>
</dbReference>
<reference evidence="6" key="1">
    <citation type="journal article" date="2019" name="Int. J. Syst. Evol. Microbiol.">
        <title>The Global Catalogue of Microorganisms (GCM) 10K type strain sequencing project: providing services to taxonomists for standard genome sequencing and annotation.</title>
        <authorList>
            <consortium name="The Broad Institute Genomics Platform"/>
            <consortium name="The Broad Institute Genome Sequencing Center for Infectious Disease"/>
            <person name="Wu L."/>
            <person name="Ma J."/>
        </authorList>
    </citation>
    <scope>NUCLEOTIDE SEQUENCE [LARGE SCALE GENOMIC DNA]</scope>
    <source>
        <strain evidence="6">KCTC 42730</strain>
    </source>
</reference>
<dbReference type="InterPro" id="IPR011006">
    <property type="entry name" value="CheY-like_superfamily"/>
</dbReference>
<gene>
    <name evidence="5" type="ORF">ACFOEE_09485</name>
</gene>
<dbReference type="PANTHER" id="PTHR45339:SF1">
    <property type="entry name" value="HYBRID SIGNAL TRANSDUCTION HISTIDINE KINASE J"/>
    <property type="match status" value="1"/>
</dbReference>
<feature type="modified residue" description="4-aspartylphosphate" evidence="3">
    <location>
        <position position="334"/>
    </location>
</feature>
<evidence type="ECO:0000256" key="3">
    <source>
        <dbReference type="PROSITE-ProRule" id="PRU00169"/>
    </source>
</evidence>
<organism evidence="5 6">
    <name type="scientific">Pseudoalteromonas fenneropenaei</name>
    <dbReference type="NCBI Taxonomy" id="1737459"/>
    <lineage>
        <taxon>Bacteria</taxon>
        <taxon>Pseudomonadati</taxon>
        <taxon>Pseudomonadota</taxon>
        <taxon>Gammaproteobacteria</taxon>
        <taxon>Alteromonadales</taxon>
        <taxon>Pseudoalteromonadaceae</taxon>
        <taxon>Pseudoalteromonas</taxon>
    </lineage>
</organism>
<keyword evidence="2" id="KW-0902">Two-component regulatory system</keyword>
<protein>
    <submittedName>
        <fullName evidence="5">Response regulator</fullName>
    </submittedName>
</protein>
<dbReference type="Gene3D" id="3.40.50.2300">
    <property type="match status" value="1"/>
</dbReference>
<evidence type="ECO:0000313" key="6">
    <source>
        <dbReference type="Proteomes" id="UP001595453"/>
    </source>
</evidence>
<name>A0ABV7CJK3_9GAMM</name>
<dbReference type="Proteomes" id="UP001595453">
    <property type="component" value="Unassembled WGS sequence"/>
</dbReference>
<dbReference type="Pfam" id="PF00072">
    <property type="entry name" value="Response_reg"/>
    <property type="match status" value="1"/>
</dbReference>
<dbReference type="RefSeq" id="WP_377123557.1">
    <property type="nucleotide sequence ID" value="NZ_JBHRSD010000014.1"/>
</dbReference>
<dbReference type="SUPFAM" id="SSF52172">
    <property type="entry name" value="CheY-like"/>
    <property type="match status" value="1"/>
</dbReference>
<keyword evidence="6" id="KW-1185">Reference proteome</keyword>